<evidence type="ECO:0000256" key="1">
    <source>
        <dbReference type="SAM" id="Phobius"/>
    </source>
</evidence>
<dbReference type="AlphaFoldDB" id="A0A561E0J8"/>
<evidence type="ECO:0000313" key="3">
    <source>
        <dbReference type="Proteomes" id="UP000319671"/>
    </source>
</evidence>
<protein>
    <submittedName>
        <fullName evidence="2">Uncharacterized protein</fullName>
    </submittedName>
</protein>
<feature type="transmembrane region" description="Helical" evidence="1">
    <location>
        <begin position="16"/>
        <end position="38"/>
    </location>
</feature>
<keyword evidence="1" id="KW-1133">Transmembrane helix</keyword>
<gene>
    <name evidence="2" type="ORF">FB550_1011151</name>
</gene>
<keyword evidence="1" id="KW-0812">Transmembrane</keyword>
<evidence type="ECO:0000313" key="2">
    <source>
        <dbReference type="EMBL" id="TWE09119.1"/>
    </source>
</evidence>
<name>A0A561E0J8_9BACI</name>
<reference evidence="2 3" key="1">
    <citation type="submission" date="2019-06" db="EMBL/GenBank/DDBJ databases">
        <title>Sorghum-associated microbial communities from plants grown in Nebraska, USA.</title>
        <authorList>
            <person name="Schachtman D."/>
        </authorList>
    </citation>
    <scope>NUCLEOTIDE SEQUENCE [LARGE SCALE GENOMIC DNA]</scope>
    <source>
        <strain evidence="2 3">2482</strain>
    </source>
</reference>
<accession>A0A561E0J8</accession>
<organism evidence="2 3">
    <name type="scientific">Neobacillus bataviensis</name>
    <dbReference type="NCBI Taxonomy" id="220685"/>
    <lineage>
        <taxon>Bacteria</taxon>
        <taxon>Bacillati</taxon>
        <taxon>Bacillota</taxon>
        <taxon>Bacilli</taxon>
        <taxon>Bacillales</taxon>
        <taxon>Bacillaceae</taxon>
        <taxon>Neobacillus</taxon>
    </lineage>
</organism>
<sequence>MKTFLRKSLKKQKTSILFQMILGFSLILIIVIPLNNYISYQVSSKVLMDKTTKYLLDSVIQLSGKVDTMLGEYDHLSLRIALHPAVQTYLKNSNHNRFSKKLSVYELQKIIHMSRHILKTICKLNLWIIRGKKLFYSLLKKIQY</sequence>
<dbReference type="RefSeq" id="WP_144562718.1">
    <property type="nucleotide sequence ID" value="NZ_VIVN01000001.1"/>
</dbReference>
<dbReference type="EMBL" id="VIVN01000001">
    <property type="protein sequence ID" value="TWE09119.1"/>
    <property type="molecule type" value="Genomic_DNA"/>
</dbReference>
<dbReference type="Proteomes" id="UP000319671">
    <property type="component" value="Unassembled WGS sequence"/>
</dbReference>
<keyword evidence="1" id="KW-0472">Membrane</keyword>
<keyword evidence="3" id="KW-1185">Reference proteome</keyword>
<proteinExistence type="predicted"/>
<comment type="caution">
    <text evidence="2">The sequence shown here is derived from an EMBL/GenBank/DDBJ whole genome shotgun (WGS) entry which is preliminary data.</text>
</comment>